<dbReference type="STRING" id="1232683.ADIMK_3446"/>
<organism evidence="1 2">
    <name type="scientific">Marinobacterium lacunae</name>
    <dbReference type="NCBI Taxonomy" id="1232683"/>
    <lineage>
        <taxon>Bacteria</taxon>
        <taxon>Pseudomonadati</taxon>
        <taxon>Pseudomonadota</taxon>
        <taxon>Gammaproteobacteria</taxon>
        <taxon>Oceanospirillales</taxon>
        <taxon>Oceanospirillaceae</taxon>
        <taxon>Marinobacterium</taxon>
    </lineage>
</organism>
<sequence>MNPQEDVDVSCPWCNEPVTLVVECIEPDQEYTEDCPVCCAPMLVRVVIPQFGMPQVEVDREGG</sequence>
<reference evidence="1 2" key="1">
    <citation type="submission" date="2014-04" db="EMBL/GenBank/DDBJ databases">
        <title>Marinobacterium kochiensis sp. nov., isolated from sediment sample collected from Kochi backwaters in Kerala, India.</title>
        <authorList>
            <person name="Singh A."/>
            <person name="Pinnaka A.K."/>
        </authorList>
    </citation>
    <scope>NUCLEOTIDE SEQUENCE [LARGE SCALE GENOMIC DNA]</scope>
    <source>
        <strain evidence="1 2">AK27</strain>
    </source>
</reference>
<gene>
    <name evidence="1" type="ORF">ADIMK_3446</name>
</gene>
<dbReference type="InterPro" id="IPR025990">
    <property type="entry name" value="zinc_ribbon_bacterial"/>
</dbReference>
<comment type="caution">
    <text evidence="1">The sequence shown here is derived from an EMBL/GenBank/DDBJ whole genome shotgun (WGS) entry which is preliminary data.</text>
</comment>
<accession>A0A081FVK0</accession>
<dbReference type="EMBL" id="JMQN01000048">
    <property type="protein sequence ID" value="KEA62555.1"/>
    <property type="molecule type" value="Genomic_DNA"/>
</dbReference>
<proteinExistence type="predicted"/>
<evidence type="ECO:0000313" key="1">
    <source>
        <dbReference type="EMBL" id="KEA62555.1"/>
    </source>
</evidence>
<dbReference type="AlphaFoldDB" id="A0A081FVK0"/>
<evidence type="ECO:0000313" key="2">
    <source>
        <dbReference type="Proteomes" id="UP000028252"/>
    </source>
</evidence>
<dbReference type="RefSeq" id="WP_036190827.1">
    <property type="nucleotide sequence ID" value="NZ_JMQN01000048.1"/>
</dbReference>
<protein>
    <recommendedName>
        <fullName evidence="3">Restriction endonuclease</fullName>
    </recommendedName>
</protein>
<dbReference type="Pfam" id="PF14255">
    <property type="entry name" value="Zn_ribbon_21"/>
    <property type="match status" value="1"/>
</dbReference>
<name>A0A081FVK0_9GAMM</name>
<dbReference type="OrthoDB" id="9814566at2"/>
<dbReference type="PATRIC" id="fig|1232683.4.peg.3393"/>
<evidence type="ECO:0008006" key="3">
    <source>
        <dbReference type="Google" id="ProtNLM"/>
    </source>
</evidence>
<keyword evidence="2" id="KW-1185">Reference proteome</keyword>
<dbReference type="Proteomes" id="UP000028252">
    <property type="component" value="Unassembled WGS sequence"/>
</dbReference>